<dbReference type="Gene3D" id="3.30.1390.10">
    <property type="match status" value="1"/>
</dbReference>
<dbReference type="InterPro" id="IPR008932">
    <property type="entry name" value="Ribosomal_bL12_oligo"/>
</dbReference>
<dbReference type="AlphaFoldDB" id="A0A2M6WGW1"/>
<dbReference type="SUPFAM" id="SSF48300">
    <property type="entry name" value="Ribosomal protein L7/12, oligomerisation (N-terminal) domain"/>
    <property type="match status" value="1"/>
</dbReference>
<dbReference type="Pfam" id="PF16320">
    <property type="entry name" value="Ribosomal_L12_N"/>
    <property type="match status" value="1"/>
</dbReference>
<evidence type="ECO:0000256" key="2">
    <source>
        <dbReference type="ARBA" id="ARBA00022980"/>
    </source>
</evidence>
<comment type="subunit">
    <text evidence="4">Homodimer. Part of the ribosomal stalk of the 50S ribosomal subunit. Forms a multimeric L10(L12)X complex, where L10 forms an elongated spine to which 2 to 4 L12 dimers bind in a sequential fashion. Binds GTP-bound translation factors.</text>
</comment>
<dbReference type="GO" id="GO:0022625">
    <property type="term" value="C:cytosolic large ribosomal subunit"/>
    <property type="evidence" value="ECO:0007669"/>
    <property type="project" value="TreeGrafter"/>
</dbReference>
<dbReference type="Gene3D" id="1.20.5.710">
    <property type="entry name" value="Single helix bin"/>
    <property type="match status" value="1"/>
</dbReference>
<organism evidence="8 9">
    <name type="scientific">Candidatus Harrisonbacteria bacterium CG10_big_fil_rev_8_21_14_0_10_42_17</name>
    <dbReference type="NCBI Taxonomy" id="1974584"/>
    <lineage>
        <taxon>Bacteria</taxon>
        <taxon>Candidatus Harrisoniibacteriota</taxon>
    </lineage>
</organism>
<evidence type="ECO:0000256" key="1">
    <source>
        <dbReference type="ARBA" id="ARBA00007197"/>
    </source>
</evidence>
<dbReference type="NCBIfam" id="TIGR00855">
    <property type="entry name" value="L12"/>
    <property type="match status" value="1"/>
</dbReference>
<dbReference type="HAMAP" id="MF_00368">
    <property type="entry name" value="Ribosomal_bL12"/>
    <property type="match status" value="1"/>
</dbReference>
<feature type="compositionally biased region" description="Basic and acidic residues" evidence="5">
    <location>
        <begin position="15"/>
        <end position="26"/>
    </location>
</feature>
<dbReference type="GO" id="GO:0003735">
    <property type="term" value="F:structural constituent of ribosome"/>
    <property type="evidence" value="ECO:0007669"/>
    <property type="project" value="InterPro"/>
</dbReference>
<accession>A0A2M6WGW1</accession>
<sequence>MSEEQTTENTEADTEEKKGSKPVDPKFEDIISKIEDMKVAELNELVKAIEDKFGVSAAMPVAAGGGGGEAAEEKDSYDVELKVAGDQKIQVIKAVREATGLGLKEAKDIVDAAPKVVKEGLKKDEADALKAKLEEAGATVELK</sequence>
<feature type="domain" description="Large ribosomal subunit protein bL12 oligomerization" evidence="7">
    <location>
        <begin position="28"/>
        <end position="71"/>
    </location>
</feature>
<feature type="region of interest" description="Disordered" evidence="5">
    <location>
        <begin position="1"/>
        <end position="26"/>
    </location>
</feature>
<reference evidence="9" key="1">
    <citation type="submission" date="2017-09" db="EMBL/GenBank/DDBJ databases">
        <title>Depth-based differentiation of microbial function through sediment-hosted aquifers and enrichment of novel symbionts in the deep terrestrial subsurface.</title>
        <authorList>
            <person name="Probst A.J."/>
            <person name="Ladd B."/>
            <person name="Jarett J.K."/>
            <person name="Geller-Mcgrath D.E."/>
            <person name="Sieber C.M.K."/>
            <person name="Emerson J.B."/>
            <person name="Anantharaman K."/>
            <person name="Thomas B.C."/>
            <person name="Malmstrom R."/>
            <person name="Stieglmeier M."/>
            <person name="Klingl A."/>
            <person name="Woyke T."/>
            <person name="Ryan C.M."/>
            <person name="Banfield J.F."/>
        </authorList>
    </citation>
    <scope>NUCLEOTIDE SEQUENCE [LARGE SCALE GENOMIC DNA]</scope>
</reference>
<comment type="similarity">
    <text evidence="1 4">Belongs to the bacterial ribosomal protein bL12 family.</text>
</comment>
<dbReference type="InterPro" id="IPR000206">
    <property type="entry name" value="Ribosomal_bL12"/>
</dbReference>
<dbReference type="PANTHER" id="PTHR45987:SF4">
    <property type="entry name" value="LARGE RIBOSOMAL SUBUNIT PROTEIN BL12M"/>
    <property type="match status" value="1"/>
</dbReference>
<comment type="caution">
    <text evidence="8">The sequence shown here is derived from an EMBL/GenBank/DDBJ whole genome shotgun (WGS) entry which is preliminary data.</text>
</comment>
<evidence type="ECO:0000313" key="8">
    <source>
        <dbReference type="EMBL" id="PIT92039.1"/>
    </source>
</evidence>
<evidence type="ECO:0000256" key="5">
    <source>
        <dbReference type="SAM" id="MobiDB-lite"/>
    </source>
</evidence>
<gene>
    <name evidence="4" type="primary">rplL</name>
    <name evidence="8" type="ORF">COU08_04260</name>
</gene>
<dbReference type="GO" id="GO:0006412">
    <property type="term" value="P:translation"/>
    <property type="evidence" value="ECO:0007669"/>
    <property type="project" value="UniProtKB-UniRule"/>
</dbReference>
<dbReference type="CDD" id="cd00387">
    <property type="entry name" value="Ribosomal_L7_L12"/>
    <property type="match status" value="1"/>
</dbReference>
<protein>
    <recommendedName>
        <fullName evidence="4">Large ribosomal subunit protein bL12</fullName>
    </recommendedName>
</protein>
<dbReference type="InterPro" id="IPR013823">
    <property type="entry name" value="Ribosomal_bL12_C"/>
</dbReference>
<proteinExistence type="inferred from homology"/>
<evidence type="ECO:0000259" key="6">
    <source>
        <dbReference type="Pfam" id="PF00542"/>
    </source>
</evidence>
<dbReference type="InterPro" id="IPR014719">
    <property type="entry name" value="Ribosomal_bL12_C/ClpS-like"/>
</dbReference>
<keyword evidence="2 4" id="KW-0689">Ribosomal protein</keyword>
<dbReference type="EMBL" id="PFBA01000035">
    <property type="protein sequence ID" value="PIT92039.1"/>
    <property type="molecule type" value="Genomic_DNA"/>
</dbReference>
<feature type="domain" description="Large ribosomal subunit protein bL12 C-terminal" evidence="6">
    <location>
        <begin position="77"/>
        <end position="143"/>
    </location>
</feature>
<dbReference type="PANTHER" id="PTHR45987">
    <property type="entry name" value="39S RIBOSOMAL PROTEIN L12"/>
    <property type="match status" value="1"/>
</dbReference>
<dbReference type="FunFam" id="3.30.1390.10:FF:000001">
    <property type="entry name" value="50S ribosomal protein L7/L12"/>
    <property type="match status" value="1"/>
</dbReference>
<evidence type="ECO:0000256" key="3">
    <source>
        <dbReference type="ARBA" id="ARBA00023274"/>
    </source>
</evidence>
<feature type="compositionally biased region" description="Acidic residues" evidence="5">
    <location>
        <begin position="1"/>
        <end position="14"/>
    </location>
</feature>
<dbReference type="Proteomes" id="UP000228635">
    <property type="component" value="Unassembled WGS sequence"/>
</dbReference>
<keyword evidence="3 4" id="KW-0687">Ribonucleoprotein</keyword>
<evidence type="ECO:0000256" key="4">
    <source>
        <dbReference type="HAMAP-Rule" id="MF_00368"/>
    </source>
</evidence>
<evidence type="ECO:0000259" key="7">
    <source>
        <dbReference type="Pfam" id="PF16320"/>
    </source>
</evidence>
<dbReference type="GO" id="GO:0003729">
    <property type="term" value="F:mRNA binding"/>
    <property type="evidence" value="ECO:0007669"/>
    <property type="project" value="TreeGrafter"/>
</dbReference>
<dbReference type="Pfam" id="PF00542">
    <property type="entry name" value="Ribosomal_L12"/>
    <property type="match status" value="1"/>
</dbReference>
<comment type="function">
    <text evidence="4">Forms part of the ribosomal stalk which helps the ribosome interact with GTP-bound translation factors. Is thus essential for accurate translation.</text>
</comment>
<dbReference type="InterPro" id="IPR036235">
    <property type="entry name" value="Ribosomal_bL12_oligo_N_sf"/>
</dbReference>
<name>A0A2M6WGW1_9BACT</name>
<evidence type="ECO:0000313" key="9">
    <source>
        <dbReference type="Proteomes" id="UP000228635"/>
    </source>
</evidence>
<dbReference type="SUPFAM" id="SSF54736">
    <property type="entry name" value="ClpS-like"/>
    <property type="match status" value="1"/>
</dbReference>